<feature type="domain" description="Protein kinase" evidence="2">
    <location>
        <begin position="44"/>
        <end position="94"/>
    </location>
</feature>
<name>A0A0C3CX63_9AGAM</name>
<dbReference type="GO" id="GO:0004672">
    <property type="term" value="F:protein kinase activity"/>
    <property type="evidence" value="ECO:0007669"/>
    <property type="project" value="InterPro"/>
</dbReference>
<feature type="binding site" evidence="1">
    <location>
        <position position="73"/>
    </location>
    <ligand>
        <name>ATP</name>
        <dbReference type="ChEBI" id="CHEBI:30616"/>
    </ligand>
</feature>
<evidence type="ECO:0000313" key="3">
    <source>
        <dbReference type="EMBL" id="KIM53130.1"/>
    </source>
</evidence>
<organism evidence="3 4">
    <name type="scientific">Scleroderma citrinum Foug A</name>
    <dbReference type="NCBI Taxonomy" id="1036808"/>
    <lineage>
        <taxon>Eukaryota</taxon>
        <taxon>Fungi</taxon>
        <taxon>Dikarya</taxon>
        <taxon>Basidiomycota</taxon>
        <taxon>Agaricomycotina</taxon>
        <taxon>Agaricomycetes</taxon>
        <taxon>Agaricomycetidae</taxon>
        <taxon>Boletales</taxon>
        <taxon>Sclerodermatineae</taxon>
        <taxon>Sclerodermataceae</taxon>
        <taxon>Scleroderma</taxon>
    </lineage>
</organism>
<reference evidence="4" key="2">
    <citation type="submission" date="2015-01" db="EMBL/GenBank/DDBJ databases">
        <title>Evolutionary Origins and Diversification of the Mycorrhizal Mutualists.</title>
        <authorList>
            <consortium name="DOE Joint Genome Institute"/>
            <consortium name="Mycorrhizal Genomics Consortium"/>
            <person name="Kohler A."/>
            <person name="Kuo A."/>
            <person name="Nagy L.G."/>
            <person name="Floudas D."/>
            <person name="Copeland A."/>
            <person name="Barry K.W."/>
            <person name="Cichocki N."/>
            <person name="Veneault-Fourrey C."/>
            <person name="LaButti K."/>
            <person name="Lindquist E.A."/>
            <person name="Lipzen A."/>
            <person name="Lundell T."/>
            <person name="Morin E."/>
            <person name="Murat C."/>
            <person name="Riley R."/>
            <person name="Ohm R."/>
            <person name="Sun H."/>
            <person name="Tunlid A."/>
            <person name="Henrissat B."/>
            <person name="Grigoriev I.V."/>
            <person name="Hibbett D.S."/>
            <person name="Martin F."/>
        </authorList>
    </citation>
    <scope>NUCLEOTIDE SEQUENCE [LARGE SCALE GENOMIC DNA]</scope>
    <source>
        <strain evidence="4">Foug A</strain>
    </source>
</reference>
<evidence type="ECO:0000313" key="4">
    <source>
        <dbReference type="Proteomes" id="UP000053989"/>
    </source>
</evidence>
<dbReference type="OrthoDB" id="4062651at2759"/>
<dbReference type="InParanoid" id="A0A0C3CX63"/>
<dbReference type="GO" id="GO:0005524">
    <property type="term" value="F:ATP binding"/>
    <property type="evidence" value="ECO:0007669"/>
    <property type="project" value="UniProtKB-UniRule"/>
</dbReference>
<keyword evidence="1" id="KW-0067">ATP-binding</keyword>
<dbReference type="SUPFAM" id="SSF56112">
    <property type="entry name" value="Protein kinase-like (PK-like)"/>
    <property type="match status" value="1"/>
</dbReference>
<dbReference type="PROSITE" id="PS00107">
    <property type="entry name" value="PROTEIN_KINASE_ATP"/>
    <property type="match status" value="1"/>
</dbReference>
<dbReference type="Gene3D" id="3.30.200.20">
    <property type="entry name" value="Phosphorylase Kinase, domain 1"/>
    <property type="match status" value="1"/>
</dbReference>
<evidence type="ECO:0000256" key="1">
    <source>
        <dbReference type="PROSITE-ProRule" id="PRU10141"/>
    </source>
</evidence>
<dbReference type="Proteomes" id="UP000053989">
    <property type="component" value="Unassembled WGS sequence"/>
</dbReference>
<proteinExistence type="predicted"/>
<dbReference type="HOGENOM" id="CLU_2387455_0_0_1"/>
<dbReference type="InterPro" id="IPR000719">
    <property type="entry name" value="Prot_kinase_dom"/>
</dbReference>
<dbReference type="InterPro" id="IPR011009">
    <property type="entry name" value="Kinase-like_dom_sf"/>
</dbReference>
<dbReference type="InterPro" id="IPR017441">
    <property type="entry name" value="Protein_kinase_ATP_BS"/>
</dbReference>
<gene>
    <name evidence="3" type="ORF">SCLCIDRAFT_1223127</name>
</gene>
<dbReference type="PROSITE" id="PS50011">
    <property type="entry name" value="PROTEIN_KINASE_DOM"/>
    <property type="match status" value="1"/>
</dbReference>
<reference evidence="3 4" key="1">
    <citation type="submission" date="2014-04" db="EMBL/GenBank/DDBJ databases">
        <authorList>
            <consortium name="DOE Joint Genome Institute"/>
            <person name="Kuo A."/>
            <person name="Kohler A."/>
            <person name="Nagy L.G."/>
            <person name="Floudas D."/>
            <person name="Copeland A."/>
            <person name="Barry K.W."/>
            <person name="Cichocki N."/>
            <person name="Veneault-Fourrey C."/>
            <person name="LaButti K."/>
            <person name="Lindquist E.A."/>
            <person name="Lipzen A."/>
            <person name="Lundell T."/>
            <person name="Morin E."/>
            <person name="Murat C."/>
            <person name="Sun H."/>
            <person name="Tunlid A."/>
            <person name="Henrissat B."/>
            <person name="Grigoriev I.V."/>
            <person name="Hibbett D.S."/>
            <person name="Martin F."/>
            <person name="Nordberg H.P."/>
            <person name="Cantor M.N."/>
            <person name="Hua S.X."/>
        </authorList>
    </citation>
    <scope>NUCLEOTIDE SEQUENCE [LARGE SCALE GENOMIC DNA]</scope>
    <source>
        <strain evidence="3 4">Foug A</strain>
    </source>
</reference>
<keyword evidence="4" id="KW-1185">Reference proteome</keyword>
<accession>A0A0C3CX63</accession>
<sequence>MPPEELENYSSSVTKPNRNVGLRELQNVVDQRFSSIDLGDQVTRDSSKIVGFGNYGLVYEGTLRAEHKKVAVKVIRYGDKSARPELEVSILQYL</sequence>
<dbReference type="EMBL" id="KN822189">
    <property type="protein sequence ID" value="KIM53130.1"/>
    <property type="molecule type" value="Genomic_DNA"/>
</dbReference>
<keyword evidence="1" id="KW-0547">Nucleotide-binding</keyword>
<dbReference type="AlphaFoldDB" id="A0A0C3CX63"/>
<evidence type="ECO:0000259" key="2">
    <source>
        <dbReference type="PROSITE" id="PS50011"/>
    </source>
</evidence>
<protein>
    <recommendedName>
        <fullName evidence="2">Protein kinase domain-containing protein</fullName>
    </recommendedName>
</protein>